<reference evidence="2 3" key="1">
    <citation type="submission" date="2018-06" db="EMBL/GenBank/DDBJ databases">
        <authorList>
            <consortium name="Pathogen Informatics"/>
            <person name="Doyle S."/>
        </authorList>
    </citation>
    <scope>NUCLEOTIDE SEQUENCE [LARGE SCALE GENOMIC DNA]</scope>
    <source>
        <strain evidence="2 3">NCTC11820</strain>
    </source>
</reference>
<dbReference type="InterPro" id="IPR010428">
    <property type="entry name" value="Zincin_1"/>
</dbReference>
<proteinExistence type="predicted"/>
<protein>
    <submittedName>
        <fullName evidence="2">Uncharacterized protein conserved in bacteria</fullName>
    </submittedName>
</protein>
<dbReference type="Gene3D" id="3.30.2010.20">
    <property type="match status" value="1"/>
</dbReference>
<dbReference type="EMBL" id="UASJ01000001">
    <property type="protein sequence ID" value="SQB63498.1"/>
    <property type="molecule type" value="Genomic_DNA"/>
</dbReference>
<evidence type="ECO:0000256" key="1">
    <source>
        <dbReference type="SAM" id="MobiDB-lite"/>
    </source>
</evidence>
<gene>
    <name evidence="2" type="ORF">NCTC11820_00279</name>
</gene>
<feature type="compositionally biased region" description="Basic and acidic residues" evidence="1">
    <location>
        <begin position="1"/>
        <end position="10"/>
    </location>
</feature>
<dbReference type="Proteomes" id="UP000250245">
    <property type="component" value="Unassembled WGS sequence"/>
</dbReference>
<dbReference type="RefSeq" id="WP_004008420.1">
    <property type="nucleotide sequence ID" value="NZ_CAMYEK010000002.1"/>
</dbReference>
<dbReference type="AlphaFoldDB" id="A0A2X2YB61"/>
<sequence>MLKSRSDDFFRTSSTPLPSRDKLETMSGKTRTDRVRVLDLGGEIRWDVNSGPRLRRAYVRRDRHGRGNRGVLVPAMLPRYRTRRETFDELVIQEVRSLVAACPELAAIQYGVEDVPPSDPAPWESESVVLGRGFGADPGKSLPAQVVVYRRPLEQRARSTDDLRYLIHGVVLEESSQLIGKHPEDIDPHW</sequence>
<dbReference type="SUPFAM" id="SSF55486">
    <property type="entry name" value="Metalloproteases ('zincins'), catalytic domain"/>
    <property type="match status" value="1"/>
</dbReference>
<feature type="compositionally biased region" description="Basic and acidic residues" evidence="1">
    <location>
        <begin position="19"/>
        <end position="28"/>
    </location>
</feature>
<dbReference type="CDD" id="cd12954">
    <property type="entry name" value="MMP_TTHA0227_like_1"/>
    <property type="match status" value="1"/>
</dbReference>
<dbReference type="Pfam" id="PF06262">
    <property type="entry name" value="Zincin_1"/>
    <property type="match status" value="1"/>
</dbReference>
<dbReference type="GeneID" id="55564570"/>
<evidence type="ECO:0000313" key="3">
    <source>
        <dbReference type="Proteomes" id="UP000250245"/>
    </source>
</evidence>
<accession>A0A2X2YB61</accession>
<feature type="region of interest" description="Disordered" evidence="1">
    <location>
        <begin position="1"/>
        <end position="28"/>
    </location>
</feature>
<dbReference type="InterPro" id="IPR038555">
    <property type="entry name" value="Zincin_1_sf"/>
</dbReference>
<evidence type="ECO:0000313" key="2">
    <source>
        <dbReference type="EMBL" id="SQB63498.1"/>
    </source>
</evidence>
<organism evidence="2 3">
    <name type="scientific">Mobiluncus curtisii</name>
    <dbReference type="NCBI Taxonomy" id="2051"/>
    <lineage>
        <taxon>Bacteria</taxon>
        <taxon>Bacillati</taxon>
        <taxon>Actinomycetota</taxon>
        <taxon>Actinomycetes</taxon>
        <taxon>Actinomycetales</taxon>
        <taxon>Actinomycetaceae</taxon>
        <taxon>Mobiluncus</taxon>
    </lineage>
</organism>
<name>A0A2X2YB61_9ACTO</name>